<sequence length="102" mass="11051">MKKPIWIFAMFAGTLALVTTSAWAFTGEQYAKDAKVTLTQARQAATKVFPGTIIKEELEKEKGGSGLRYSFDIRQGSVTHEVGIDAVSGRVLENSVEGPNSD</sequence>
<comment type="caution">
    <text evidence="3">The sequence shown here is derived from an EMBL/GenBank/DDBJ whole genome shotgun (WGS) entry which is preliminary data.</text>
</comment>
<dbReference type="Gene3D" id="3.10.450.40">
    <property type="match status" value="1"/>
</dbReference>
<organism evidence="3 4">
    <name type="scientific">Acidithiobacillus ferrivorans</name>
    <dbReference type="NCBI Taxonomy" id="160808"/>
    <lineage>
        <taxon>Bacteria</taxon>
        <taxon>Pseudomonadati</taxon>
        <taxon>Pseudomonadota</taxon>
        <taxon>Acidithiobacillia</taxon>
        <taxon>Acidithiobacillales</taxon>
        <taxon>Acidithiobacillaceae</taxon>
        <taxon>Acidithiobacillus</taxon>
    </lineage>
</organism>
<accession>A0A257SKF2</accession>
<dbReference type="Pfam" id="PF03413">
    <property type="entry name" value="PepSY"/>
    <property type="match status" value="1"/>
</dbReference>
<evidence type="ECO:0000259" key="2">
    <source>
        <dbReference type="Pfam" id="PF03413"/>
    </source>
</evidence>
<feature type="signal peptide" evidence="1">
    <location>
        <begin position="1"/>
        <end position="24"/>
    </location>
</feature>
<keyword evidence="1" id="KW-0732">Signal</keyword>
<dbReference type="InterPro" id="IPR025711">
    <property type="entry name" value="PepSY"/>
</dbReference>
<feature type="domain" description="PepSY" evidence="2">
    <location>
        <begin position="35"/>
        <end position="93"/>
    </location>
</feature>
<evidence type="ECO:0000313" key="3">
    <source>
        <dbReference type="EMBL" id="OYV73605.1"/>
    </source>
</evidence>
<feature type="chain" id="PRO_5013396262" evidence="1">
    <location>
        <begin position="25"/>
        <end position="102"/>
    </location>
</feature>
<protein>
    <submittedName>
        <fullName evidence="3">Peptidase M4</fullName>
    </submittedName>
</protein>
<gene>
    <name evidence="3" type="ORF">B7Z70_13075</name>
</gene>
<evidence type="ECO:0000313" key="4">
    <source>
        <dbReference type="Proteomes" id="UP000216779"/>
    </source>
</evidence>
<reference evidence="3 4" key="1">
    <citation type="submission" date="2017-03" db="EMBL/GenBank/DDBJ databases">
        <title>Lifting the veil on microbial sulfur biogeochemistry in mining wastewaters.</title>
        <authorList>
            <person name="Kantor R.S."/>
            <person name="Colenbrander Nelson T."/>
            <person name="Marshall S."/>
            <person name="Bennett D."/>
            <person name="Apte S."/>
            <person name="Camacho D."/>
            <person name="Thomas B.C."/>
            <person name="Warren L.A."/>
            <person name="Banfield J.F."/>
        </authorList>
    </citation>
    <scope>NUCLEOTIDE SEQUENCE [LARGE SCALE GENOMIC DNA]</scope>
    <source>
        <strain evidence="3">21-59-9</strain>
    </source>
</reference>
<proteinExistence type="predicted"/>
<dbReference type="Proteomes" id="UP000216779">
    <property type="component" value="Unassembled WGS sequence"/>
</dbReference>
<dbReference type="AlphaFoldDB" id="A0A257SKF2"/>
<name>A0A257SKF2_9PROT</name>
<dbReference type="EMBL" id="NCBC01000675">
    <property type="protein sequence ID" value="OYV73605.1"/>
    <property type="molecule type" value="Genomic_DNA"/>
</dbReference>
<evidence type="ECO:0000256" key="1">
    <source>
        <dbReference type="SAM" id="SignalP"/>
    </source>
</evidence>